<dbReference type="PANTHER" id="PTHR43245">
    <property type="entry name" value="BIFUNCTIONAL POLYMYXIN RESISTANCE PROTEIN ARNA"/>
    <property type="match status" value="1"/>
</dbReference>
<evidence type="ECO:0000259" key="1">
    <source>
        <dbReference type="Pfam" id="PF01370"/>
    </source>
</evidence>
<keyword evidence="3" id="KW-1185">Reference proteome</keyword>
<dbReference type="NCBIfam" id="NF008872">
    <property type="entry name" value="PRK11908.1"/>
    <property type="match status" value="1"/>
</dbReference>
<name>A0A073IPI1_9BACT</name>
<dbReference type="STRING" id="2754.EH55_08160"/>
<protein>
    <recommendedName>
        <fullName evidence="1">NAD-dependent epimerase/dehydratase domain-containing protein</fullName>
    </recommendedName>
</protein>
<reference evidence="2 3" key="1">
    <citation type="submission" date="2014-04" db="EMBL/GenBank/DDBJ databases">
        <title>Draft Genome Sequence of Synergistes jonesii.</title>
        <authorList>
            <person name="Coil D.A."/>
            <person name="Eisen J.A."/>
            <person name="Holland-Moritz H.E."/>
        </authorList>
    </citation>
    <scope>NUCLEOTIDE SEQUENCE [LARGE SCALE GENOMIC DNA]</scope>
    <source>
        <strain evidence="2 3">78-1</strain>
    </source>
</reference>
<organism evidence="2 3">
    <name type="scientific">Synergistes jonesii</name>
    <dbReference type="NCBI Taxonomy" id="2754"/>
    <lineage>
        <taxon>Bacteria</taxon>
        <taxon>Thermotogati</taxon>
        <taxon>Synergistota</taxon>
        <taxon>Synergistia</taxon>
        <taxon>Synergistales</taxon>
        <taxon>Synergistaceae</taxon>
        <taxon>Synergistes</taxon>
    </lineage>
</organism>
<evidence type="ECO:0000313" key="2">
    <source>
        <dbReference type="EMBL" id="KEJ91639.1"/>
    </source>
</evidence>
<comment type="caution">
    <text evidence="2">The sequence shown here is derived from an EMBL/GenBank/DDBJ whole genome shotgun (WGS) entry which is preliminary data.</text>
</comment>
<dbReference type="Gene3D" id="3.40.50.720">
    <property type="entry name" value="NAD(P)-binding Rossmann-like Domain"/>
    <property type="match status" value="1"/>
</dbReference>
<gene>
    <name evidence="2" type="ORF">EH55_08160</name>
</gene>
<accession>A0A073IPI1</accession>
<dbReference type="AlphaFoldDB" id="A0A073IPI1"/>
<dbReference type="eggNOG" id="COG0451">
    <property type="taxonomic scope" value="Bacteria"/>
</dbReference>
<dbReference type="PATRIC" id="fig|2754.20.peg.1723"/>
<feature type="domain" description="NAD-dependent epimerase/dehydratase" evidence="1">
    <location>
        <begin position="7"/>
        <end position="254"/>
    </location>
</feature>
<sequence>MSAVKLFVTGVNGFIGTHLLESILTKTDWHVSGFDISESNLLPYECRSHFTFRKGDIFKADKELEEEVIKADVVIPLAGIAKPAYYIKKPVWTFELDFEQNLKMVRLCAKYGKRIIFPSTSEVYGMSGDAELKEDESPLIVGPIVKMRWIYSCSKQMMDRMIVAYGQEQGLQYTLFRPFNWIGPRLDTFKDAENHSARSVTQILYDVIHRRKVSLVNGGEQRRSFTWVGDGVEGLMKIIENKNNRADDEIFNIGNPANNYSVKELAELVIDEAKKFPKFREAAENTVLEIIPSAAYYGKSYDDMQNRVPSVKKMEQKLGWKPKTGMHELLNRTIAWYAEHEDN</sequence>
<dbReference type="EMBL" id="JMKI01000038">
    <property type="protein sequence ID" value="KEJ91639.1"/>
    <property type="molecule type" value="Genomic_DNA"/>
</dbReference>
<dbReference type="Pfam" id="PF01370">
    <property type="entry name" value="Epimerase"/>
    <property type="match status" value="1"/>
</dbReference>
<proteinExistence type="predicted"/>
<dbReference type="SUPFAM" id="SSF51735">
    <property type="entry name" value="NAD(P)-binding Rossmann-fold domains"/>
    <property type="match status" value="1"/>
</dbReference>
<dbReference type="InterPro" id="IPR036291">
    <property type="entry name" value="NAD(P)-bd_dom_sf"/>
</dbReference>
<dbReference type="Proteomes" id="UP000027665">
    <property type="component" value="Unassembled WGS sequence"/>
</dbReference>
<dbReference type="InterPro" id="IPR001509">
    <property type="entry name" value="Epimerase_deHydtase"/>
</dbReference>
<evidence type="ECO:0000313" key="3">
    <source>
        <dbReference type="Proteomes" id="UP000027665"/>
    </source>
</evidence>
<dbReference type="InterPro" id="IPR050177">
    <property type="entry name" value="Lipid_A_modif_metabolic_enz"/>
</dbReference>
<dbReference type="PANTHER" id="PTHR43245:SF13">
    <property type="entry name" value="UDP-D-APIOSE_UDP-D-XYLOSE SYNTHASE 2"/>
    <property type="match status" value="1"/>
</dbReference>